<dbReference type="InterPro" id="IPR006096">
    <property type="entry name" value="Glu/Leu/Phe/Val/Trp_DH_C"/>
</dbReference>
<dbReference type="Proteomes" id="UP000000600">
    <property type="component" value="Unassembled WGS sequence"/>
</dbReference>
<dbReference type="GeneID" id="5012611"/>
<dbReference type="FunCoup" id="A0BLL2">
    <property type="interactions" value="147"/>
</dbReference>
<dbReference type="RefSeq" id="XP_001426827.1">
    <property type="nucleotide sequence ID" value="XM_001426790.1"/>
</dbReference>
<dbReference type="eggNOG" id="KOG2250">
    <property type="taxonomic scope" value="Eukaryota"/>
</dbReference>
<dbReference type="Gene3D" id="3.40.50.10860">
    <property type="entry name" value="Leucine Dehydrogenase, chain A, domain 1"/>
    <property type="match status" value="1"/>
</dbReference>
<protein>
    <recommendedName>
        <fullName evidence="2">glutamate dehydrogenase [NAD(P)(+)]</fullName>
        <ecNumber evidence="2">1.4.1.3</ecNumber>
    </recommendedName>
</protein>
<dbReference type="CDD" id="cd01076">
    <property type="entry name" value="NAD_bind_1_Glu_DH"/>
    <property type="match status" value="1"/>
</dbReference>
<dbReference type="GO" id="GO:0005739">
    <property type="term" value="C:mitochondrion"/>
    <property type="evidence" value="ECO:0000318"/>
    <property type="project" value="GO_Central"/>
</dbReference>
<dbReference type="SUPFAM" id="SSF51735">
    <property type="entry name" value="NAD(P)-binding Rossmann-fold domains"/>
    <property type="match status" value="1"/>
</dbReference>
<dbReference type="InParanoid" id="A0BLL2"/>
<dbReference type="Gene3D" id="3.40.50.720">
    <property type="entry name" value="NAD(P)-binding Rossmann-like Domain"/>
    <property type="match status" value="1"/>
</dbReference>
<dbReference type="OMA" id="FYKGGIR"/>
<evidence type="ECO:0000256" key="5">
    <source>
        <dbReference type="ARBA" id="ARBA00048577"/>
    </source>
</evidence>
<evidence type="ECO:0000256" key="6">
    <source>
        <dbReference type="RuleBase" id="RU004417"/>
    </source>
</evidence>
<dbReference type="PANTHER" id="PTHR11606">
    <property type="entry name" value="GLUTAMATE DEHYDROGENASE"/>
    <property type="match status" value="1"/>
</dbReference>
<dbReference type="HOGENOM" id="CLU_025763_1_0_1"/>
<dbReference type="PRINTS" id="PR00082">
    <property type="entry name" value="GLFDHDRGNASE"/>
</dbReference>
<dbReference type="PROSITE" id="PS00074">
    <property type="entry name" value="GLFV_DEHYDROGENASE"/>
    <property type="match status" value="1"/>
</dbReference>
<dbReference type="Pfam" id="PF00208">
    <property type="entry name" value="ELFV_dehydrog"/>
    <property type="match status" value="1"/>
</dbReference>
<reference evidence="8 9" key="1">
    <citation type="journal article" date="2006" name="Nature">
        <title>Global trends of whole-genome duplications revealed by the ciliate Paramecium tetraurelia.</title>
        <authorList>
            <consortium name="Genoscope"/>
            <person name="Aury J.-M."/>
            <person name="Jaillon O."/>
            <person name="Duret L."/>
            <person name="Noel B."/>
            <person name="Jubin C."/>
            <person name="Porcel B.M."/>
            <person name="Segurens B."/>
            <person name="Daubin V."/>
            <person name="Anthouard V."/>
            <person name="Aiach N."/>
            <person name="Arnaiz O."/>
            <person name="Billaut A."/>
            <person name="Beisson J."/>
            <person name="Blanc I."/>
            <person name="Bouhouche K."/>
            <person name="Camara F."/>
            <person name="Duharcourt S."/>
            <person name="Guigo R."/>
            <person name="Gogendeau D."/>
            <person name="Katinka M."/>
            <person name="Keller A.-M."/>
            <person name="Kissmehl R."/>
            <person name="Klotz C."/>
            <person name="Koll F."/>
            <person name="Le Moue A."/>
            <person name="Lepere C."/>
            <person name="Malinsky S."/>
            <person name="Nowacki M."/>
            <person name="Nowak J.K."/>
            <person name="Plattner H."/>
            <person name="Poulain J."/>
            <person name="Ruiz F."/>
            <person name="Serrano V."/>
            <person name="Zagulski M."/>
            <person name="Dessen P."/>
            <person name="Betermier M."/>
            <person name="Weissenbach J."/>
            <person name="Scarpelli C."/>
            <person name="Schachter V."/>
            <person name="Sperling L."/>
            <person name="Meyer E."/>
            <person name="Cohen J."/>
            <person name="Wincker P."/>
        </authorList>
    </citation>
    <scope>NUCLEOTIDE SEQUENCE [LARGE SCALE GENOMIC DNA]</scope>
    <source>
        <strain evidence="8 9">Stock d4-2</strain>
    </source>
</reference>
<evidence type="ECO:0000256" key="2">
    <source>
        <dbReference type="ARBA" id="ARBA00012889"/>
    </source>
</evidence>
<dbReference type="SUPFAM" id="SSF53223">
    <property type="entry name" value="Aminoacid dehydrogenase-like, N-terminal domain"/>
    <property type="match status" value="1"/>
</dbReference>
<evidence type="ECO:0000256" key="1">
    <source>
        <dbReference type="ARBA" id="ARBA00006382"/>
    </source>
</evidence>
<comment type="catalytic activity">
    <reaction evidence="4">
        <text>L-glutamate + NAD(+) + H2O = 2-oxoglutarate + NH4(+) + NADH + H(+)</text>
        <dbReference type="Rhea" id="RHEA:15133"/>
        <dbReference type="ChEBI" id="CHEBI:15377"/>
        <dbReference type="ChEBI" id="CHEBI:15378"/>
        <dbReference type="ChEBI" id="CHEBI:16810"/>
        <dbReference type="ChEBI" id="CHEBI:28938"/>
        <dbReference type="ChEBI" id="CHEBI:29985"/>
        <dbReference type="ChEBI" id="CHEBI:57540"/>
        <dbReference type="ChEBI" id="CHEBI:57945"/>
        <dbReference type="EC" id="1.4.1.3"/>
    </reaction>
</comment>
<accession>A0BLL2</accession>
<dbReference type="PANTHER" id="PTHR11606:SF13">
    <property type="entry name" value="GLUTAMATE DEHYDROGENASE 1, MITOCHONDRIAL"/>
    <property type="match status" value="1"/>
</dbReference>
<dbReference type="GO" id="GO:0006538">
    <property type="term" value="P:L-glutamate catabolic process"/>
    <property type="evidence" value="ECO:0000318"/>
    <property type="project" value="GO_Central"/>
</dbReference>
<evidence type="ECO:0000256" key="4">
    <source>
        <dbReference type="ARBA" id="ARBA00047867"/>
    </source>
</evidence>
<dbReference type="EMBL" id="CT868002">
    <property type="protein sequence ID" value="CAK59429.1"/>
    <property type="molecule type" value="Genomic_DNA"/>
</dbReference>
<organism evidence="8 9">
    <name type="scientific">Paramecium tetraurelia</name>
    <dbReference type="NCBI Taxonomy" id="5888"/>
    <lineage>
        <taxon>Eukaryota</taxon>
        <taxon>Sar</taxon>
        <taxon>Alveolata</taxon>
        <taxon>Ciliophora</taxon>
        <taxon>Intramacronucleata</taxon>
        <taxon>Oligohymenophorea</taxon>
        <taxon>Peniculida</taxon>
        <taxon>Parameciidae</taxon>
        <taxon>Paramecium</taxon>
    </lineage>
</organism>
<dbReference type="GO" id="GO:0004352">
    <property type="term" value="F:glutamate dehydrogenase (NAD+) activity"/>
    <property type="evidence" value="ECO:0000318"/>
    <property type="project" value="GO_Central"/>
</dbReference>
<name>A0BLL2_PARTE</name>
<evidence type="ECO:0000256" key="3">
    <source>
        <dbReference type="ARBA" id="ARBA00023002"/>
    </source>
</evidence>
<comment type="similarity">
    <text evidence="1 6">Belongs to the Glu/Leu/Phe/Val dehydrogenases family.</text>
</comment>
<evidence type="ECO:0000313" key="9">
    <source>
        <dbReference type="Proteomes" id="UP000000600"/>
    </source>
</evidence>
<dbReference type="STRING" id="5888.A0BLL2"/>
<dbReference type="InterPro" id="IPR036291">
    <property type="entry name" value="NAD(P)-bd_dom_sf"/>
</dbReference>
<dbReference type="SMART" id="SM00839">
    <property type="entry name" value="ELFV_dehydrog"/>
    <property type="match status" value="1"/>
</dbReference>
<evidence type="ECO:0000313" key="8">
    <source>
        <dbReference type="EMBL" id="CAK59429.1"/>
    </source>
</evidence>
<dbReference type="OrthoDB" id="6718861at2759"/>
<keyword evidence="3 6" id="KW-0560">Oxidoreductase</keyword>
<evidence type="ECO:0000259" key="7">
    <source>
        <dbReference type="SMART" id="SM00839"/>
    </source>
</evidence>
<dbReference type="InterPro" id="IPR033524">
    <property type="entry name" value="Glu/Leu/Phe/Val_DH_AS"/>
</dbReference>
<dbReference type="InterPro" id="IPR033922">
    <property type="entry name" value="NAD_bind_Glu_DH"/>
</dbReference>
<dbReference type="InterPro" id="IPR046346">
    <property type="entry name" value="Aminoacid_DH-like_N_sf"/>
</dbReference>
<sequence length="566" mass="63985">MIQTFARRALQPQFRSLARFGQSNEEGDVSFLEQVYQYFDKAAALTNIPVDMLNYYKKTDCVIKFHLPLVRDDGTVECIPAFRAQHKTHKLPTKGGTRLSEHIHTEEVEALSLLMTFKNAVLELPYGGAKGGLKINPKKYSKREIESLMRRFTIELAKRNFIGAAIDVPGPDLGTGEREMSWMKDEYTKFAGHLDINAQGCVTGKAISQGGISGRTESTGLGVFYGCREILEDYEFCTQAGIPAGLRGKNIIIQGYGAVGYYAAKYMCAYGAKLVGVAEWDGSIYEENGIDPDELQAFKEQRKGVKGFPKASEYHEDESVIYKECDIFIPAAFEQTVNRANAPKFNCKVIAEAANGPTTLAAEEILIKKGVKFLPDILLNAGGVTVSYFEWLQNLDHIRPGRMTRRWEETSKYKLLEAIQISTGLRVDVTKNQQAAKLLEGPSAKDLVFTGLEESNGSCCPKNKRNSQQIEYIFENGCLLQCSYDNSLTCRHSWFKMIVYNKYQQNCVHINNFYLFLLPSNYNCQYNFEQPNQINNKIRIVGLNNQLPFLFLILSTLYLNFRIYLF</sequence>
<dbReference type="Pfam" id="PF02812">
    <property type="entry name" value="ELFV_dehydrog_N"/>
    <property type="match status" value="1"/>
</dbReference>
<feature type="domain" description="Glutamate/phenylalanine/leucine/valine/L-tryptophan dehydrogenase C-terminal" evidence="7">
    <location>
        <begin position="212"/>
        <end position="481"/>
    </location>
</feature>
<gene>
    <name evidence="8" type="ORF">GSPATT00030062001</name>
</gene>
<comment type="catalytic activity">
    <reaction evidence="5">
        <text>L-glutamate + NADP(+) + H2O = 2-oxoglutarate + NH4(+) + NADPH + H(+)</text>
        <dbReference type="Rhea" id="RHEA:11612"/>
        <dbReference type="ChEBI" id="CHEBI:15377"/>
        <dbReference type="ChEBI" id="CHEBI:15378"/>
        <dbReference type="ChEBI" id="CHEBI:16810"/>
        <dbReference type="ChEBI" id="CHEBI:28938"/>
        <dbReference type="ChEBI" id="CHEBI:29985"/>
        <dbReference type="ChEBI" id="CHEBI:57783"/>
        <dbReference type="ChEBI" id="CHEBI:58349"/>
        <dbReference type="EC" id="1.4.1.3"/>
    </reaction>
</comment>
<dbReference type="EC" id="1.4.1.3" evidence="2"/>
<dbReference type="InterPro" id="IPR006097">
    <property type="entry name" value="Glu/Leu/Phe/Val/Trp_DH_dimer"/>
</dbReference>
<dbReference type="InterPro" id="IPR006095">
    <property type="entry name" value="Glu/Leu/Phe/Val/Trp_DH"/>
</dbReference>
<proteinExistence type="inferred from homology"/>
<dbReference type="AlphaFoldDB" id="A0BLL2"/>
<dbReference type="KEGG" id="ptm:GSPATT00030062001"/>
<keyword evidence="9" id="KW-1185">Reference proteome</keyword>